<feature type="non-terminal residue" evidence="12">
    <location>
        <position position="765"/>
    </location>
</feature>
<evidence type="ECO:0000256" key="7">
    <source>
        <dbReference type="ARBA" id="ARBA00023038"/>
    </source>
</evidence>
<dbReference type="GO" id="GO:0005912">
    <property type="term" value="C:adherens junction"/>
    <property type="evidence" value="ECO:0007669"/>
    <property type="project" value="TreeGrafter"/>
</dbReference>
<dbReference type="SUPFAM" id="SSF57716">
    <property type="entry name" value="Glucocorticoid receptor-like (DNA-binding domain)"/>
    <property type="match status" value="10"/>
</dbReference>
<dbReference type="Pfam" id="PF00412">
    <property type="entry name" value="LIM"/>
    <property type="match status" value="9"/>
</dbReference>
<feature type="compositionally biased region" description="Polar residues" evidence="10">
    <location>
        <begin position="1"/>
        <end position="11"/>
    </location>
</feature>
<feature type="region of interest" description="Disordered" evidence="10">
    <location>
        <begin position="1"/>
        <end position="53"/>
    </location>
</feature>
<feature type="domain" description="LIM zinc-binding" evidence="11">
    <location>
        <begin position="446"/>
        <end position="506"/>
    </location>
</feature>
<feature type="domain" description="LIM zinc-binding" evidence="11">
    <location>
        <begin position="209"/>
        <end position="268"/>
    </location>
</feature>
<keyword evidence="5 9" id="KW-0862">Zinc</keyword>
<dbReference type="PROSITE" id="PS00478">
    <property type="entry name" value="LIM_DOMAIN_1"/>
    <property type="match status" value="8"/>
</dbReference>
<reference evidence="12" key="1">
    <citation type="submission" date="2020-11" db="EMBL/GenBank/DDBJ databases">
        <authorList>
            <person name="Tran Van P."/>
        </authorList>
    </citation>
    <scope>NUCLEOTIDE SEQUENCE</scope>
</reference>
<dbReference type="PANTHER" id="PTHR24214:SF61">
    <property type="entry name" value="PDZ AND LIM DOMAIN PROTEIN 3-LIKE"/>
    <property type="match status" value="1"/>
</dbReference>
<dbReference type="Gene3D" id="2.10.110.10">
    <property type="entry name" value="Cysteine Rich Protein"/>
    <property type="match status" value="9"/>
</dbReference>
<sequence length="765" mass="86801">METIEFSSEQHSGLHASGLSSTQLISGTRSSEYRSELRTTEYTNQSNGQQTGRVSPVLSELDAADYQALNSSNIMDTSIDSTLDYTSKEKLLKRYGESRSQERSSSRTSRRVKLYDENEKFDYNHFAKIPASAAKSPGMNRKVTYDRRSPSPSPLDPRTPSPIHTINIPPKTIETKAVPQIIIEEDGKHHCKYHSHHLDHEYCPPPVRGPCAACGQYIVGKLLKVMDEMFHPECFRCTNCSTTLNNENYKPHENKPYCVPCYEKLFGPPCTVCKKSTQDNRYHVLNRIWHPECFCCVECTKRLTPDNFVERMGSPYCKDCYHKLYSPKCCACNLPIKDKAINALGKMWHTYCFKCTTCGIPLEERNFYEKNGKPYCEKDYHNLFDPKCVKCKLPITDGRVMTINGKPWHPECFVCTVCVKPLTPDNYKEYQGKPYCEDDYHKLFSPKCGACKTPITDGKQINAMGKQFHPRCFTCTNCAKPLGPNNFIEKNGKPYCEDCNHKLFSPKCAGCTLPITDGIQVKAMGKQWHPMCFTCTNCAKPLGPNNFFEKNGKPYCEDCNHKLFSPKCAGCTLPIRDGNVLKAMGKNWHPGCFKCTECAIPLGPNNFYEKNGKPYCENDFHKLFSPKCAGCKTPITDNGKPYCENDFHKLFSPKCAGCKTPITDGIQVNAMGKPWHPQCFKCTECAKPLGPNNFFERNGKPYCEDDYHKLFSPKCAGCRLPIKDGNILRAQGKDWHPNCFKCTQCAIPLKPDNFYEKNGKPYCED</sequence>
<dbReference type="GO" id="GO:0031941">
    <property type="term" value="C:filamentous actin"/>
    <property type="evidence" value="ECO:0007669"/>
    <property type="project" value="TreeGrafter"/>
</dbReference>
<keyword evidence="6" id="KW-0965">Cell junction</keyword>
<keyword evidence="3 9" id="KW-0479">Metal-binding</keyword>
<dbReference type="GO" id="GO:0030018">
    <property type="term" value="C:Z disc"/>
    <property type="evidence" value="ECO:0007669"/>
    <property type="project" value="TreeGrafter"/>
</dbReference>
<dbReference type="InterPro" id="IPR050604">
    <property type="entry name" value="PDZ-LIM_domain"/>
</dbReference>
<evidence type="ECO:0000313" key="13">
    <source>
        <dbReference type="Proteomes" id="UP000759131"/>
    </source>
</evidence>
<dbReference type="GO" id="GO:0031430">
    <property type="term" value="C:M band"/>
    <property type="evidence" value="ECO:0007669"/>
    <property type="project" value="UniProtKB-SubCell"/>
</dbReference>
<dbReference type="CDD" id="cd08368">
    <property type="entry name" value="LIM"/>
    <property type="match status" value="3"/>
</dbReference>
<dbReference type="AlphaFoldDB" id="A0A7R9L4S9"/>
<feature type="domain" description="LIM zinc-binding" evidence="11">
    <location>
        <begin position="507"/>
        <end position="565"/>
    </location>
</feature>
<dbReference type="SMART" id="SM00132">
    <property type="entry name" value="LIM"/>
    <property type="match status" value="9"/>
</dbReference>
<feature type="domain" description="LIM zinc-binding" evidence="11">
    <location>
        <begin position="387"/>
        <end position="445"/>
    </location>
</feature>
<evidence type="ECO:0000256" key="4">
    <source>
        <dbReference type="ARBA" id="ARBA00022737"/>
    </source>
</evidence>
<feature type="domain" description="LIM zinc-binding" evidence="11">
    <location>
        <begin position="566"/>
        <end position="626"/>
    </location>
</feature>
<evidence type="ECO:0000313" key="12">
    <source>
        <dbReference type="EMBL" id="CAD7634005.1"/>
    </source>
</evidence>
<dbReference type="GO" id="GO:0007507">
    <property type="term" value="P:heart development"/>
    <property type="evidence" value="ECO:0007669"/>
    <property type="project" value="TreeGrafter"/>
</dbReference>
<dbReference type="GO" id="GO:0046872">
    <property type="term" value="F:metal ion binding"/>
    <property type="evidence" value="ECO:0007669"/>
    <property type="project" value="UniProtKB-KW"/>
</dbReference>
<feature type="region of interest" description="Disordered" evidence="10">
    <location>
        <begin position="132"/>
        <end position="168"/>
    </location>
</feature>
<evidence type="ECO:0000256" key="10">
    <source>
        <dbReference type="SAM" id="MobiDB-lite"/>
    </source>
</evidence>
<dbReference type="EMBL" id="CAJPIZ010013787">
    <property type="protein sequence ID" value="CAG2114435.1"/>
    <property type="molecule type" value="Genomic_DNA"/>
</dbReference>
<keyword evidence="2" id="KW-0963">Cytoplasm</keyword>
<proteinExistence type="predicted"/>
<evidence type="ECO:0000256" key="6">
    <source>
        <dbReference type="ARBA" id="ARBA00022949"/>
    </source>
</evidence>
<keyword evidence="13" id="KW-1185">Reference proteome</keyword>
<feature type="domain" description="LIM zinc-binding" evidence="11">
    <location>
        <begin position="714"/>
        <end position="765"/>
    </location>
</feature>
<feature type="domain" description="LIM zinc-binding" evidence="11">
    <location>
        <begin position="269"/>
        <end position="326"/>
    </location>
</feature>
<dbReference type="GO" id="GO:0051371">
    <property type="term" value="F:muscle alpha-actinin binding"/>
    <property type="evidence" value="ECO:0007669"/>
    <property type="project" value="TreeGrafter"/>
</dbReference>
<evidence type="ECO:0000256" key="1">
    <source>
        <dbReference type="ARBA" id="ARBA00004282"/>
    </source>
</evidence>
<evidence type="ECO:0000256" key="2">
    <source>
        <dbReference type="ARBA" id="ARBA00022490"/>
    </source>
</evidence>
<evidence type="ECO:0000256" key="9">
    <source>
        <dbReference type="PROSITE-ProRule" id="PRU00125"/>
    </source>
</evidence>
<keyword evidence="7 9" id="KW-0440">LIM domain</keyword>
<dbReference type="GO" id="GO:0055120">
    <property type="term" value="C:striated muscle dense body"/>
    <property type="evidence" value="ECO:0007669"/>
    <property type="project" value="UniProtKB-ARBA"/>
</dbReference>
<dbReference type="GO" id="GO:0001725">
    <property type="term" value="C:stress fiber"/>
    <property type="evidence" value="ECO:0007669"/>
    <property type="project" value="TreeGrafter"/>
</dbReference>
<dbReference type="FunFam" id="2.10.110.10:FF:000009">
    <property type="entry name" value="Paxillin isoform 1"/>
    <property type="match status" value="4"/>
</dbReference>
<evidence type="ECO:0000256" key="8">
    <source>
        <dbReference type="ARBA" id="ARBA00037833"/>
    </source>
</evidence>
<evidence type="ECO:0000256" key="5">
    <source>
        <dbReference type="ARBA" id="ARBA00022833"/>
    </source>
</evidence>
<comment type="subcellular location">
    <subcellularLocation>
        <location evidence="1">Cell junction</location>
    </subcellularLocation>
    <subcellularLocation>
        <location evidence="8">Cytoplasm</location>
        <location evidence="8">Myofibril</location>
        <location evidence="8">Sarcomere</location>
        <location evidence="8">M line</location>
    </subcellularLocation>
</comment>
<name>A0A7R9L4S9_9ACAR</name>
<evidence type="ECO:0000259" key="11">
    <source>
        <dbReference type="PROSITE" id="PS50023"/>
    </source>
</evidence>
<feature type="domain" description="LIM zinc-binding" evidence="11">
    <location>
        <begin position="653"/>
        <end position="713"/>
    </location>
</feature>
<dbReference type="EMBL" id="OC868362">
    <property type="protein sequence ID" value="CAD7634005.1"/>
    <property type="molecule type" value="Genomic_DNA"/>
</dbReference>
<dbReference type="FunFam" id="2.10.110.10:FF:000008">
    <property type="entry name" value="Paxillin isoform 1"/>
    <property type="match status" value="3"/>
</dbReference>
<evidence type="ECO:0000256" key="3">
    <source>
        <dbReference type="ARBA" id="ARBA00022723"/>
    </source>
</evidence>
<dbReference type="OrthoDB" id="15567at2759"/>
<dbReference type="Proteomes" id="UP000759131">
    <property type="component" value="Unassembled WGS sequence"/>
</dbReference>
<feature type="domain" description="LIM zinc-binding" evidence="11">
    <location>
        <begin position="327"/>
        <end position="386"/>
    </location>
</feature>
<feature type="compositionally biased region" description="Polar residues" evidence="10">
    <location>
        <begin position="40"/>
        <end position="53"/>
    </location>
</feature>
<dbReference type="GO" id="GO:0003779">
    <property type="term" value="F:actin binding"/>
    <property type="evidence" value="ECO:0007669"/>
    <property type="project" value="TreeGrafter"/>
</dbReference>
<protein>
    <recommendedName>
        <fullName evidence="11">LIM zinc-binding domain-containing protein</fullName>
    </recommendedName>
</protein>
<dbReference type="GO" id="GO:0061061">
    <property type="term" value="P:muscle structure development"/>
    <property type="evidence" value="ECO:0007669"/>
    <property type="project" value="TreeGrafter"/>
</dbReference>
<dbReference type="InterPro" id="IPR001781">
    <property type="entry name" value="Znf_LIM"/>
</dbReference>
<gene>
    <name evidence="12" type="ORF">OSB1V03_LOCUS14401</name>
</gene>
<feature type="compositionally biased region" description="Polar residues" evidence="10">
    <location>
        <begin position="18"/>
        <end position="30"/>
    </location>
</feature>
<accession>A0A7R9L4S9</accession>
<keyword evidence="4" id="KW-0677">Repeat</keyword>
<feature type="compositionally biased region" description="Pro residues" evidence="10">
    <location>
        <begin position="151"/>
        <end position="160"/>
    </location>
</feature>
<organism evidence="12">
    <name type="scientific">Medioppia subpectinata</name>
    <dbReference type="NCBI Taxonomy" id="1979941"/>
    <lineage>
        <taxon>Eukaryota</taxon>
        <taxon>Metazoa</taxon>
        <taxon>Ecdysozoa</taxon>
        <taxon>Arthropoda</taxon>
        <taxon>Chelicerata</taxon>
        <taxon>Arachnida</taxon>
        <taxon>Acari</taxon>
        <taxon>Acariformes</taxon>
        <taxon>Sarcoptiformes</taxon>
        <taxon>Oribatida</taxon>
        <taxon>Brachypylina</taxon>
        <taxon>Oppioidea</taxon>
        <taxon>Oppiidae</taxon>
        <taxon>Medioppia</taxon>
    </lineage>
</organism>
<dbReference type="PROSITE" id="PS50023">
    <property type="entry name" value="LIM_DOMAIN_2"/>
    <property type="match status" value="9"/>
</dbReference>
<dbReference type="PANTHER" id="PTHR24214">
    <property type="entry name" value="PDZ AND LIM DOMAIN PROTEIN ZASP"/>
    <property type="match status" value="1"/>
</dbReference>
<dbReference type="GO" id="GO:0030036">
    <property type="term" value="P:actin cytoskeleton organization"/>
    <property type="evidence" value="ECO:0007669"/>
    <property type="project" value="TreeGrafter"/>
</dbReference>